<dbReference type="InterPro" id="IPR036465">
    <property type="entry name" value="vWFA_dom_sf"/>
</dbReference>
<sequence>MATAADRLLHRLEWQVLRRLDGQLQGSYRTMFRGAGIDFADLREYTPEDDVRHIDWNVTARLDEPYVRQYTEDRELTAWLVLDLSASMRFEEDGRGKGATLTELAVSLARLFTHGGNRVGAILYDNAQQRVLPPRAGRTHVLRIAHEIEKASARTAERGATDLAGMLHLAAATVRRRSLVVVVSDFIGAGGTDWEPGLTRLTFKHEVVAIRVVDPVELDLPDLGLVVVEDAETGEQILVDTGDPQFRQRLRAEVDAREAAVAAAMRRTGVTAHVVGTGEDPLEALVAMVREAKRRRR</sequence>
<evidence type="ECO:0000259" key="1">
    <source>
        <dbReference type="Pfam" id="PF01882"/>
    </source>
</evidence>
<dbReference type="Pfam" id="PF01882">
    <property type="entry name" value="DUF58"/>
    <property type="match status" value="1"/>
</dbReference>
<organism evidence="2 3">
    <name type="scientific">Dactylosporangium salmoneum</name>
    <dbReference type="NCBI Taxonomy" id="53361"/>
    <lineage>
        <taxon>Bacteria</taxon>
        <taxon>Bacillati</taxon>
        <taxon>Actinomycetota</taxon>
        <taxon>Actinomycetes</taxon>
        <taxon>Micromonosporales</taxon>
        <taxon>Micromonosporaceae</taxon>
        <taxon>Dactylosporangium</taxon>
    </lineage>
</organism>
<dbReference type="SUPFAM" id="SSF53300">
    <property type="entry name" value="vWA-like"/>
    <property type="match status" value="1"/>
</dbReference>
<reference evidence="3" key="1">
    <citation type="journal article" date="2019" name="Int. J. Syst. Evol. Microbiol.">
        <title>The Global Catalogue of Microorganisms (GCM) 10K type strain sequencing project: providing services to taxonomists for standard genome sequencing and annotation.</title>
        <authorList>
            <consortium name="The Broad Institute Genomics Platform"/>
            <consortium name="The Broad Institute Genome Sequencing Center for Infectious Disease"/>
            <person name="Wu L."/>
            <person name="Ma J."/>
        </authorList>
    </citation>
    <scope>NUCLEOTIDE SEQUENCE [LARGE SCALE GENOMIC DNA]</scope>
    <source>
        <strain evidence="3">JCM 3272</strain>
    </source>
</reference>
<gene>
    <name evidence="2" type="ORF">GCM10010170_019840</name>
</gene>
<dbReference type="Gene3D" id="3.40.50.410">
    <property type="entry name" value="von Willebrand factor, type A domain"/>
    <property type="match status" value="1"/>
</dbReference>
<feature type="domain" description="DUF58" evidence="1">
    <location>
        <begin position="41"/>
        <end position="257"/>
    </location>
</feature>
<dbReference type="EMBL" id="BAAARV010000018">
    <property type="protein sequence ID" value="GAA2338340.1"/>
    <property type="molecule type" value="Genomic_DNA"/>
</dbReference>
<keyword evidence="3" id="KW-1185">Reference proteome</keyword>
<evidence type="ECO:0000313" key="2">
    <source>
        <dbReference type="EMBL" id="GAA2338340.1"/>
    </source>
</evidence>
<evidence type="ECO:0000313" key="3">
    <source>
        <dbReference type="Proteomes" id="UP001501444"/>
    </source>
</evidence>
<comment type="caution">
    <text evidence="2">The sequence shown here is derived from an EMBL/GenBank/DDBJ whole genome shotgun (WGS) entry which is preliminary data.</text>
</comment>
<accession>A0ABN3FV85</accession>
<dbReference type="InterPro" id="IPR002881">
    <property type="entry name" value="DUF58"/>
</dbReference>
<dbReference type="PANTHER" id="PTHR33608">
    <property type="entry name" value="BLL2464 PROTEIN"/>
    <property type="match status" value="1"/>
</dbReference>
<dbReference type="RefSeq" id="WP_344611991.1">
    <property type="nucleotide sequence ID" value="NZ_BAAARV010000018.1"/>
</dbReference>
<protein>
    <submittedName>
        <fullName evidence="2">DUF58 domain-containing protein</fullName>
    </submittedName>
</protein>
<name>A0ABN3FV85_9ACTN</name>
<dbReference type="Proteomes" id="UP001501444">
    <property type="component" value="Unassembled WGS sequence"/>
</dbReference>
<dbReference type="PANTHER" id="PTHR33608:SF6">
    <property type="entry name" value="BLL2464 PROTEIN"/>
    <property type="match status" value="1"/>
</dbReference>
<proteinExistence type="predicted"/>